<dbReference type="GO" id="GO:0000932">
    <property type="term" value="C:P-body"/>
    <property type="evidence" value="ECO:0007669"/>
    <property type="project" value="TreeGrafter"/>
</dbReference>
<feature type="domain" description="C3H1-type" evidence="12">
    <location>
        <begin position="26"/>
        <end position="55"/>
    </location>
</feature>
<evidence type="ECO:0000256" key="5">
    <source>
        <dbReference type="ARBA" id="ARBA00022771"/>
    </source>
</evidence>
<evidence type="ECO:0000256" key="4">
    <source>
        <dbReference type="ARBA" id="ARBA00022741"/>
    </source>
</evidence>
<feature type="region of interest" description="Disordered" evidence="10">
    <location>
        <begin position="56"/>
        <end position="101"/>
    </location>
</feature>
<evidence type="ECO:0000313" key="14">
    <source>
        <dbReference type="Proteomes" id="UP000799772"/>
    </source>
</evidence>
<comment type="caution">
    <text evidence="13">The sequence shown here is derived from an EMBL/GenBank/DDBJ whole genome shotgun (WGS) entry which is preliminary data.</text>
</comment>
<feature type="domain" description="Protein kinase" evidence="11">
    <location>
        <begin position="289"/>
        <end position="611"/>
    </location>
</feature>
<comment type="domain">
    <text evidence="8">The pseudokinase domain, the coiled-coil (CC), and C-terminal knob domain (CK) form a structural unit (PKC) that forms an extensive high-affinity interaction surface for PAN2.</text>
</comment>
<dbReference type="InterPro" id="IPR041332">
    <property type="entry name" value="Pan3_CK"/>
</dbReference>
<accession>A0A9P4IR57</accession>
<keyword evidence="7 8" id="KW-0175">Coiled coil</keyword>
<keyword evidence="14" id="KW-1185">Reference proteome</keyword>
<gene>
    <name evidence="8" type="primary">PAN3</name>
    <name evidence="13" type="ORF">NA57DRAFT_70758</name>
</gene>
<dbReference type="EMBL" id="ML978121">
    <property type="protein sequence ID" value="KAF2104553.1"/>
    <property type="molecule type" value="Genomic_DNA"/>
</dbReference>
<dbReference type="GO" id="GO:0000289">
    <property type="term" value="P:nuclear-transcribed mRNA poly(A) tail shortening"/>
    <property type="evidence" value="ECO:0007669"/>
    <property type="project" value="UniProtKB-UniRule"/>
</dbReference>
<feature type="binding site" evidence="8">
    <location>
        <begin position="428"/>
        <end position="429"/>
    </location>
    <ligand>
        <name>ATP</name>
        <dbReference type="ChEBI" id="CHEBI:30616"/>
    </ligand>
</feature>
<sequence>MATTIGGGSGDTRRNISSPRPKGRENAKNTLCRNVSIYGHCRYENDGCAFLHEKTAKPPTMQNNNNNNDSLRKRLNVDSPSFTPLQPSANGLNSGSSSRIGSAAISPKAASAAIFTPKSTKTANFTPAPAPPVPQVREPSAEWGSHDFQEFIPGAYDVTQIQDMNAQQSMLNSYDPFTVQPPVPGMSNGNQNAQINPYAAQDAANLAGTQFFQPNNGFAQPLQYHLYAPSGPSKEHLLDYQRTAYDFFIPEDLREDLHRKSEATRQILPQSSLPAQVDVFHSLVPLDTNHQRNALLFGYPTWIYKAVSSKDGSTYALRRLEGYKLTDERTIRAVRPWNRIRNGGVVSVHAAITTRAFGDSSLVFVTDYHPLAKTLAEHFFTQAGRFPGTRPSPQAIPEQDLWSYIVQIASALKAIHSNGLAAQVISPTKVLITSKGRIRLNSCGILDVVQYEAQRSVSELQQEDLIQLGRLVLALASHNINPLQNPQKSFDTLTRFYSPRLKDCVNWLLSPAPPPSTPLSPTSPTTPNQQTLKSIDIFISEIAAQVTAVLDNTFHAEDTLTSVLSRELENGRIVRLMTKLNMINERPDFFEQSQWSETGERYYLKLFRDFVFHQVDARGAPVTDLAHVIGCLNKLDAGSEEKVVLTSRDEQNVLVVSYREVKRGLDLAWQELLKAGRRT</sequence>
<dbReference type="AlphaFoldDB" id="A0A9P4IR57"/>
<evidence type="ECO:0000256" key="2">
    <source>
        <dbReference type="ARBA" id="ARBA00022490"/>
    </source>
</evidence>
<keyword evidence="3 8" id="KW-0507">mRNA processing</keyword>
<comment type="similarity">
    <text evidence="8">Belongs to the protein kinase superfamily. PAN3 family.</text>
</comment>
<name>A0A9P4IR57_9PEZI</name>
<dbReference type="GO" id="GO:0006397">
    <property type="term" value="P:mRNA processing"/>
    <property type="evidence" value="ECO:0007669"/>
    <property type="project" value="UniProtKB-KW"/>
</dbReference>
<dbReference type="Gene3D" id="1.20.5.5160">
    <property type="match status" value="1"/>
</dbReference>
<comment type="subcellular location">
    <subcellularLocation>
        <location evidence="1 8">Cytoplasm</location>
    </subcellularLocation>
</comment>
<keyword evidence="4 8" id="KW-0547">Nucleotide-binding</keyword>
<dbReference type="PANTHER" id="PTHR12272:SF11">
    <property type="entry name" value="PAN2-PAN3 DEADENYLATION COMPLEX SUBUNIT PAN3"/>
    <property type="match status" value="1"/>
</dbReference>
<dbReference type="InterPro" id="IPR000571">
    <property type="entry name" value="Znf_CCCH"/>
</dbReference>
<keyword evidence="9" id="KW-0479">Metal-binding</keyword>
<dbReference type="HAMAP" id="MF_03181">
    <property type="entry name" value="PAN3"/>
    <property type="match status" value="1"/>
</dbReference>
<feature type="binding site" evidence="8">
    <location>
        <position position="318"/>
    </location>
    <ligand>
        <name>ATP</name>
        <dbReference type="ChEBI" id="CHEBI:30616"/>
    </ligand>
</feature>
<comment type="domain">
    <text evidence="8">The N-terminal zinc finger binds to poly(A) RNA.</text>
</comment>
<keyword evidence="6 8" id="KW-0067">ATP-binding</keyword>
<dbReference type="Pfam" id="PF25586">
    <property type="entry name" value="zf-CCCH_PAN3"/>
    <property type="match status" value="1"/>
</dbReference>
<dbReference type="PROSITE" id="PS50103">
    <property type="entry name" value="ZF_C3H1"/>
    <property type="match status" value="1"/>
</dbReference>
<dbReference type="GO" id="GO:0004672">
    <property type="term" value="F:protein kinase activity"/>
    <property type="evidence" value="ECO:0007669"/>
    <property type="project" value="InterPro"/>
</dbReference>
<dbReference type="Pfam" id="PF18101">
    <property type="entry name" value="Pan3_CK"/>
    <property type="match status" value="1"/>
</dbReference>
<evidence type="ECO:0000256" key="7">
    <source>
        <dbReference type="ARBA" id="ARBA00023054"/>
    </source>
</evidence>
<evidence type="ECO:0000256" key="8">
    <source>
        <dbReference type="HAMAP-Rule" id="MF_03181"/>
    </source>
</evidence>
<dbReference type="Proteomes" id="UP000799772">
    <property type="component" value="Unassembled WGS sequence"/>
</dbReference>
<keyword evidence="5 9" id="KW-0863">Zinc-finger</keyword>
<dbReference type="GO" id="GO:0031251">
    <property type="term" value="C:PAN complex"/>
    <property type="evidence" value="ECO:0007669"/>
    <property type="project" value="UniProtKB-UniRule"/>
</dbReference>
<protein>
    <recommendedName>
        <fullName evidence="8">PAN2-PAN3 deadenylation complex subunit PAN3</fullName>
    </recommendedName>
    <alternativeName>
        <fullName evidence="8">PAB1P-dependent poly(A)-specific ribonuclease</fullName>
    </alternativeName>
    <alternativeName>
        <fullName evidence="8">Poly(A)-nuclease deadenylation complex subunit 3</fullName>
        <shortName evidence="8">PAN deadenylation complex subunit 3</shortName>
    </alternativeName>
</protein>
<organism evidence="13 14">
    <name type="scientific">Rhizodiscina lignyota</name>
    <dbReference type="NCBI Taxonomy" id="1504668"/>
    <lineage>
        <taxon>Eukaryota</taxon>
        <taxon>Fungi</taxon>
        <taxon>Dikarya</taxon>
        <taxon>Ascomycota</taxon>
        <taxon>Pezizomycotina</taxon>
        <taxon>Dothideomycetes</taxon>
        <taxon>Pleosporomycetidae</taxon>
        <taxon>Aulographales</taxon>
        <taxon>Rhizodiscinaceae</taxon>
        <taxon>Rhizodiscina</taxon>
    </lineage>
</organism>
<comment type="domain">
    <text evidence="8">Contains a pseudokinase domain. The protein kinase domain is predicted to be catalytically inactive because some of the residues important for catalytic activity are substituted and it lacks the equivalent of the binding site for a peptide substrate. However, it has retained an ATP-binding site and ATP-binding is required for mRNA degradation, stimulating the activity of the PAN2 nuclease in vitro. The nucleotide-binding site is juxtaposed to the RNase active site of PAN2 in the complex and may actually bind nucleosides of a poly(A) RNA rather than ATP, feeding the poly(A)-tail to the active site of the deadenylase and thus increasing the efficiency with which this distributive enzyme degrades oligo(A) RNAs.</text>
</comment>
<dbReference type="Gene3D" id="6.10.250.3160">
    <property type="match status" value="1"/>
</dbReference>
<evidence type="ECO:0000259" key="11">
    <source>
        <dbReference type="PROSITE" id="PS50011"/>
    </source>
</evidence>
<proteinExistence type="inferred from homology"/>
<feature type="binding site" evidence="8">
    <location>
        <begin position="367"/>
        <end position="374"/>
    </location>
    <ligand>
        <name>ATP</name>
        <dbReference type="ChEBI" id="CHEBI:30616"/>
    </ligand>
</feature>
<dbReference type="SUPFAM" id="SSF56112">
    <property type="entry name" value="Protein kinase-like (PK-like)"/>
    <property type="match status" value="1"/>
</dbReference>
<keyword evidence="2 8" id="KW-0963">Cytoplasm</keyword>
<reference evidence="13" key="1">
    <citation type="journal article" date="2020" name="Stud. Mycol.">
        <title>101 Dothideomycetes genomes: a test case for predicting lifestyles and emergence of pathogens.</title>
        <authorList>
            <person name="Haridas S."/>
            <person name="Albert R."/>
            <person name="Binder M."/>
            <person name="Bloem J."/>
            <person name="Labutti K."/>
            <person name="Salamov A."/>
            <person name="Andreopoulos B."/>
            <person name="Baker S."/>
            <person name="Barry K."/>
            <person name="Bills G."/>
            <person name="Bluhm B."/>
            <person name="Cannon C."/>
            <person name="Castanera R."/>
            <person name="Culley D."/>
            <person name="Daum C."/>
            <person name="Ezra D."/>
            <person name="Gonzalez J."/>
            <person name="Henrissat B."/>
            <person name="Kuo A."/>
            <person name="Liang C."/>
            <person name="Lipzen A."/>
            <person name="Lutzoni F."/>
            <person name="Magnuson J."/>
            <person name="Mondo S."/>
            <person name="Nolan M."/>
            <person name="Ohm R."/>
            <person name="Pangilinan J."/>
            <person name="Park H.-J."/>
            <person name="Ramirez L."/>
            <person name="Alfaro M."/>
            <person name="Sun H."/>
            <person name="Tritt A."/>
            <person name="Yoshinaga Y."/>
            <person name="Zwiers L.-H."/>
            <person name="Turgeon B."/>
            <person name="Goodwin S."/>
            <person name="Spatafora J."/>
            <person name="Crous P."/>
            <person name="Grigoriev I."/>
        </authorList>
    </citation>
    <scope>NUCLEOTIDE SEQUENCE</scope>
    <source>
        <strain evidence="13">CBS 133067</strain>
    </source>
</reference>
<evidence type="ECO:0000313" key="13">
    <source>
        <dbReference type="EMBL" id="KAF2104553.1"/>
    </source>
</evidence>
<evidence type="ECO:0000256" key="10">
    <source>
        <dbReference type="SAM" id="MobiDB-lite"/>
    </source>
</evidence>
<feature type="coiled-coil region" evidence="8">
    <location>
        <begin position="544"/>
        <end position="582"/>
    </location>
</feature>
<dbReference type="GO" id="GO:0008143">
    <property type="term" value="F:poly(A) binding"/>
    <property type="evidence" value="ECO:0007669"/>
    <property type="project" value="TreeGrafter"/>
</dbReference>
<feature type="compositionally biased region" description="Polar residues" evidence="10">
    <location>
        <begin position="78"/>
        <end position="93"/>
    </location>
</feature>
<keyword evidence="9" id="KW-0862">Zinc</keyword>
<dbReference type="GO" id="GO:0008270">
    <property type="term" value="F:zinc ion binding"/>
    <property type="evidence" value="ECO:0007669"/>
    <property type="project" value="UniProtKB-KW"/>
</dbReference>
<dbReference type="PROSITE" id="PS50011">
    <property type="entry name" value="PROTEIN_KINASE_DOM"/>
    <property type="match status" value="1"/>
</dbReference>
<feature type="region of interest" description="Disordered" evidence="10">
    <location>
        <begin position="1"/>
        <end position="27"/>
    </location>
</feature>
<dbReference type="Gene3D" id="1.10.510.10">
    <property type="entry name" value="Transferase(Phosphotransferase) domain 1"/>
    <property type="match status" value="1"/>
</dbReference>
<dbReference type="PANTHER" id="PTHR12272">
    <property type="entry name" value="DEADENYLATION COMPLEX SUBUNIT PAN3"/>
    <property type="match status" value="1"/>
</dbReference>
<feature type="compositionally biased region" description="Gly residues" evidence="10">
    <location>
        <begin position="1"/>
        <end position="10"/>
    </location>
</feature>
<dbReference type="InterPro" id="IPR011009">
    <property type="entry name" value="Kinase-like_dom_sf"/>
</dbReference>
<comment type="function">
    <text evidence="8">Regulatory subunit of the poly(A)-nuclease (PAN) deadenylation complex, one of two cytoplasmic mRNA deadenylases involved in mRNA turnover. PAN specifically shortens poly(A) tails of RNA and the activity is stimulated by poly(A)-binding protein PAB1. PAN deadenylation is followed by rapid degradation of the shortened mRNA tails by the CCR4-NOT complex. Deadenylated mRNAs are then degraded by two alternative mechanisms, namely exosome-mediated 3'-5' exonucleolytic degradation, or deadenlyation-dependent mRNA decaping and subsequent 5'-3' exonucleolytic degradation by XRN1. May also be involved in post-transcriptional maturation of mRNA poly(A) tails. PAN3 acts as a positive regulator for PAN activity, recruiting the catalytic subunit PAN2 to mRNA via its interaction with RNA and with PAB1.</text>
</comment>
<dbReference type="OrthoDB" id="204958at2759"/>
<dbReference type="InterPro" id="IPR030844">
    <property type="entry name" value="PAN3"/>
</dbReference>
<feature type="zinc finger region" description="C3H1-type" evidence="9">
    <location>
        <begin position="26"/>
        <end position="55"/>
    </location>
</feature>
<dbReference type="Gene3D" id="1.10.287.3700">
    <property type="match status" value="1"/>
</dbReference>
<dbReference type="FunFam" id="1.10.287.3700:FF:000001">
    <property type="entry name" value="PAN2-PAN3 deadenylation complex subunit PAN3"/>
    <property type="match status" value="1"/>
</dbReference>
<comment type="caution">
    <text evidence="8">Lacks conserved residue(s) required for the propagation of feature annotation.</text>
</comment>
<evidence type="ECO:0000259" key="12">
    <source>
        <dbReference type="PROSITE" id="PS50103"/>
    </source>
</evidence>
<evidence type="ECO:0000256" key="9">
    <source>
        <dbReference type="PROSITE-ProRule" id="PRU00723"/>
    </source>
</evidence>
<feature type="region of interest" description="Knob domain" evidence="8">
    <location>
        <begin position="583"/>
        <end position="679"/>
    </location>
</feature>
<dbReference type="InterPro" id="IPR000719">
    <property type="entry name" value="Prot_kinase_dom"/>
</dbReference>
<dbReference type="GO" id="GO:0005524">
    <property type="term" value="F:ATP binding"/>
    <property type="evidence" value="ECO:0007669"/>
    <property type="project" value="UniProtKB-UniRule"/>
</dbReference>
<evidence type="ECO:0000256" key="6">
    <source>
        <dbReference type="ARBA" id="ARBA00022840"/>
    </source>
</evidence>
<comment type="subunit">
    <text evidence="8">Homodimer. Forms a heterotrimer with a catalytic subunit PAN2 to form the poly(A)-nuclease (PAN) deadenylation complex. Interacts (via PAM-2 motif) with poly(A)-binding protein PAB1 (via PABC domain), conferring substrate specificity of the enzyme complex.</text>
</comment>
<evidence type="ECO:0000256" key="3">
    <source>
        <dbReference type="ARBA" id="ARBA00022664"/>
    </source>
</evidence>
<evidence type="ECO:0000256" key="1">
    <source>
        <dbReference type="ARBA" id="ARBA00004496"/>
    </source>
</evidence>